<evidence type="ECO:0000313" key="3">
    <source>
        <dbReference type="Proteomes" id="UP001165306"/>
    </source>
</evidence>
<accession>A0AA42BAK9</accession>
<feature type="transmembrane region" description="Helical" evidence="1">
    <location>
        <begin position="166"/>
        <end position="184"/>
    </location>
</feature>
<keyword evidence="3" id="KW-1185">Reference proteome</keyword>
<proteinExistence type="predicted"/>
<reference evidence="2" key="1">
    <citation type="submission" date="2022-06" db="EMBL/GenBank/DDBJ databases">
        <title>CFH 74404 Thermomicrobiaceae sp.</title>
        <authorList>
            <person name="Ming H."/>
            <person name="Li W.-J."/>
            <person name="Zhao Z."/>
        </authorList>
    </citation>
    <scope>NUCLEOTIDE SEQUENCE</scope>
    <source>
        <strain evidence="2">CFH 74404</strain>
    </source>
</reference>
<dbReference type="RefSeq" id="WP_284056504.1">
    <property type="nucleotide sequence ID" value="NZ_JAMSLR010000003.1"/>
</dbReference>
<gene>
    <name evidence="2" type="ORF">NET02_06160</name>
</gene>
<dbReference type="Proteomes" id="UP001165306">
    <property type="component" value="Unassembled WGS sequence"/>
</dbReference>
<dbReference type="EMBL" id="JAMSLR010000003">
    <property type="protein sequence ID" value="MCM8748724.1"/>
    <property type="molecule type" value="Genomic_DNA"/>
</dbReference>
<protein>
    <submittedName>
        <fullName evidence="2">FixH family protein</fullName>
    </submittedName>
</protein>
<keyword evidence="1" id="KW-0472">Membrane</keyword>
<dbReference type="AlphaFoldDB" id="A0AA42BAK9"/>
<keyword evidence="1" id="KW-0812">Transmembrane</keyword>
<name>A0AA42BAK9_9BACT</name>
<evidence type="ECO:0000256" key="1">
    <source>
        <dbReference type="SAM" id="Phobius"/>
    </source>
</evidence>
<keyword evidence="1" id="KW-1133">Transmembrane helix</keyword>
<evidence type="ECO:0000313" key="2">
    <source>
        <dbReference type="EMBL" id="MCM8748724.1"/>
    </source>
</evidence>
<sequence>MPGTALSPHAESRLQHGAGTRQPVLLAALLVISLAFAAGTRANGGQVRIAAEPVGPYEVTVFTSPEPLRAGELDVSVLLQRPDSPQIVEGARIEVVVTTAGGETVGRFPATHEQATNKLYYAAKFPLEQPGLYRITVEIDGPEGDGTVGFEATVEPAAGSAWWRSWWLWGMLALLQLPLIWWLFSERSAPRRGRWTASASRSQGPEGVGEGR</sequence>
<comment type="caution">
    <text evidence="2">The sequence shown here is derived from an EMBL/GenBank/DDBJ whole genome shotgun (WGS) entry which is preliminary data.</text>
</comment>
<organism evidence="2 3">
    <name type="scientific">Thermalbibacter longus</name>
    <dbReference type="NCBI Taxonomy" id="2951981"/>
    <lineage>
        <taxon>Bacteria</taxon>
        <taxon>Pseudomonadati</taxon>
        <taxon>Thermomicrobiota</taxon>
        <taxon>Thermomicrobia</taxon>
        <taxon>Thermomicrobiales</taxon>
        <taxon>Thermomicrobiaceae</taxon>
        <taxon>Thermalbibacter</taxon>
    </lineage>
</organism>